<dbReference type="AlphaFoldDB" id="A0A164P2T7"/>
<evidence type="ECO:0000313" key="2">
    <source>
        <dbReference type="EMBL" id="KZS06461.1"/>
    </source>
</evidence>
<keyword evidence="3" id="KW-1185">Reference proteome</keyword>
<dbReference type="Proteomes" id="UP000076858">
    <property type="component" value="Unassembled WGS sequence"/>
</dbReference>
<dbReference type="PANTHER" id="PTHR47526:SF3">
    <property type="entry name" value="PHD-TYPE DOMAIN-CONTAINING PROTEIN"/>
    <property type="match status" value="1"/>
</dbReference>
<dbReference type="InterPro" id="IPR013083">
    <property type="entry name" value="Znf_RING/FYVE/PHD"/>
</dbReference>
<dbReference type="InterPro" id="IPR011335">
    <property type="entry name" value="Restrct_endonuc-II-like"/>
</dbReference>
<accession>A0A164P2T7</accession>
<dbReference type="SUPFAM" id="SSF57903">
    <property type="entry name" value="FYVE/PHD zinc finger"/>
    <property type="match status" value="1"/>
</dbReference>
<reference evidence="2 3" key="1">
    <citation type="submission" date="2016-03" db="EMBL/GenBank/DDBJ databases">
        <title>EvidentialGene: Evidence-directed Construction of Genes on Genomes.</title>
        <authorList>
            <person name="Gilbert D.G."/>
            <person name="Choi J.-H."/>
            <person name="Mockaitis K."/>
            <person name="Colbourne J."/>
            <person name="Pfrender M."/>
        </authorList>
    </citation>
    <scope>NUCLEOTIDE SEQUENCE [LARGE SCALE GENOMIC DNA]</scope>
    <source>
        <strain evidence="2 3">Xinb3</strain>
        <tissue evidence="2">Complete organism</tissue>
    </source>
</reference>
<dbReference type="Gene3D" id="3.90.320.10">
    <property type="match status" value="1"/>
</dbReference>
<feature type="transmembrane region" description="Helical" evidence="1">
    <location>
        <begin position="234"/>
        <end position="251"/>
    </location>
</feature>
<evidence type="ECO:0000313" key="3">
    <source>
        <dbReference type="Proteomes" id="UP000076858"/>
    </source>
</evidence>
<protein>
    <submittedName>
        <fullName evidence="2">Uncharacterized protein</fullName>
    </submittedName>
</protein>
<dbReference type="OrthoDB" id="5918941at2759"/>
<keyword evidence="1" id="KW-0812">Transmembrane</keyword>
<keyword evidence="1" id="KW-1133">Transmembrane helix</keyword>
<sequence length="319" mass="36199">MVNEMSQKLFLYWEGQKIKEYAKKNKGFCLLFDESTNELRLDTNHEYYSQVQLQLFVTELSLALFVVFNGNKDIEYVTVQRNEDVIAMMVSKDKLYFVYFILPELVAKRYTSVKAVPQTSTSRQQNALSDKLNQFICYCQDPVKNEETVMCASTFCVIYEFHKTCTGSKRITESWLGTFCKKETAARKRKSGRNNQLVGANSVELVEPNREATSNAGTHIMNGKRTVYILAGRRIGKIAVLLFPTLLLLLWLSPVPIGLGMIAGTTTGMIIAFARESVASTARMMAAQAPNLVHFSINVDLFIHCRNKFFTERDNDGLV</sequence>
<dbReference type="PANTHER" id="PTHR47526">
    <property type="entry name" value="ATP-DEPENDENT DNA HELICASE"/>
    <property type="match status" value="1"/>
</dbReference>
<dbReference type="EMBL" id="LRGB01002722">
    <property type="protein sequence ID" value="KZS06461.1"/>
    <property type="molecule type" value="Genomic_DNA"/>
</dbReference>
<comment type="caution">
    <text evidence="2">The sequence shown here is derived from an EMBL/GenBank/DDBJ whole genome shotgun (WGS) entry which is preliminary data.</text>
</comment>
<feature type="transmembrane region" description="Helical" evidence="1">
    <location>
        <begin position="257"/>
        <end position="274"/>
    </location>
</feature>
<dbReference type="InterPro" id="IPR011011">
    <property type="entry name" value="Znf_FYVE_PHD"/>
</dbReference>
<keyword evidence="1" id="KW-0472">Membrane</keyword>
<dbReference type="Gene3D" id="3.30.40.10">
    <property type="entry name" value="Zinc/RING finger domain, C3HC4 (zinc finger)"/>
    <property type="match status" value="1"/>
</dbReference>
<dbReference type="InterPro" id="IPR011604">
    <property type="entry name" value="PDDEXK-like_dom_sf"/>
</dbReference>
<dbReference type="SUPFAM" id="SSF52980">
    <property type="entry name" value="Restriction endonuclease-like"/>
    <property type="match status" value="1"/>
</dbReference>
<dbReference type="STRING" id="35525.A0A164P2T7"/>
<evidence type="ECO:0000256" key="1">
    <source>
        <dbReference type="SAM" id="Phobius"/>
    </source>
</evidence>
<name>A0A164P2T7_9CRUS</name>
<proteinExistence type="predicted"/>
<dbReference type="GO" id="GO:0006281">
    <property type="term" value="P:DNA repair"/>
    <property type="evidence" value="ECO:0007669"/>
    <property type="project" value="UniProtKB-ARBA"/>
</dbReference>
<gene>
    <name evidence="2" type="ORF">APZ42_030085</name>
</gene>
<organism evidence="2 3">
    <name type="scientific">Daphnia magna</name>
    <dbReference type="NCBI Taxonomy" id="35525"/>
    <lineage>
        <taxon>Eukaryota</taxon>
        <taxon>Metazoa</taxon>
        <taxon>Ecdysozoa</taxon>
        <taxon>Arthropoda</taxon>
        <taxon>Crustacea</taxon>
        <taxon>Branchiopoda</taxon>
        <taxon>Diplostraca</taxon>
        <taxon>Cladocera</taxon>
        <taxon>Anomopoda</taxon>
        <taxon>Daphniidae</taxon>
        <taxon>Daphnia</taxon>
    </lineage>
</organism>